<sequence>MYSNGDHLNVECDRISADSIQFSGATILLPSHLTDLYITLE</sequence>
<accession>A0A1Z3HFX5</accession>
<name>A0A1Z3HFX5_9CYAN</name>
<dbReference type="EMBL" id="CP021983">
    <property type="protein sequence ID" value="ASC69151.1"/>
    <property type="molecule type" value="Genomic_DNA"/>
</dbReference>
<evidence type="ECO:0000313" key="1">
    <source>
        <dbReference type="EMBL" id="ASC69151.1"/>
    </source>
</evidence>
<gene>
    <name evidence="1" type="ORF">XM38_000770</name>
</gene>
<keyword evidence="2" id="KW-1185">Reference proteome</keyword>
<organism evidence="1 2">
    <name type="scientific">Halomicronema hongdechloris C2206</name>
    <dbReference type="NCBI Taxonomy" id="1641165"/>
    <lineage>
        <taxon>Bacteria</taxon>
        <taxon>Bacillati</taxon>
        <taxon>Cyanobacteriota</taxon>
        <taxon>Cyanophyceae</taxon>
        <taxon>Nodosilineales</taxon>
        <taxon>Nodosilineaceae</taxon>
        <taxon>Halomicronema</taxon>
    </lineage>
</organism>
<proteinExistence type="predicted"/>
<protein>
    <submittedName>
        <fullName evidence="1">Uncharacterized protein</fullName>
    </submittedName>
</protein>
<dbReference type="Proteomes" id="UP000191901">
    <property type="component" value="Chromosome"/>
</dbReference>
<evidence type="ECO:0000313" key="2">
    <source>
        <dbReference type="Proteomes" id="UP000191901"/>
    </source>
</evidence>
<reference evidence="1 2" key="1">
    <citation type="journal article" date="2016" name="Biochim. Biophys. Acta">
        <title>Characterization of red-shifted phycobilisomes isolated from the chlorophyll f-containing cyanobacterium Halomicronema hongdechloris.</title>
        <authorList>
            <person name="Li Y."/>
            <person name="Lin Y."/>
            <person name="Garvey C.J."/>
            <person name="Birch D."/>
            <person name="Corkery R.W."/>
            <person name="Loughlin P.C."/>
            <person name="Scheer H."/>
            <person name="Willows R.D."/>
            <person name="Chen M."/>
        </authorList>
    </citation>
    <scope>NUCLEOTIDE SEQUENCE [LARGE SCALE GENOMIC DNA]</scope>
    <source>
        <strain evidence="1 2">C2206</strain>
    </source>
</reference>
<dbReference type="KEGG" id="hhg:XM38_000770"/>
<dbReference type="AlphaFoldDB" id="A0A1Z3HFX5"/>